<feature type="compositionally biased region" description="Gly residues" evidence="3">
    <location>
        <begin position="2136"/>
        <end position="2145"/>
    </location>
</feature>
<keyword evidence="1" id="KW-0378">Hydrolase</keyword>
<feature type="region of interest" description="Disordered" evidence="3">
    <location>
        <begin position="1172"/>
        <end position="1224"/>
    </location>
</feature>
<evidence type="ECO:0000259" key="5">
    <source>
        <dbReference type="PROSITE" id="PS50203"/>
    </source>
</evidence>
<keyword evidence="1 6" id="KW-0645">Protease</keyword>
<feature type="compositionally biased region" description="Low complexity" evidence="3">
    <location>
        <begin position="588"/>
        <end position="602"/>
    </location>
</feature>
<feature type="compositionally biased region" description="Low complexity" evidence="3">
    <location>
        <begin position="770"/>
        <end position="793"/>
    </location>
</feature>
<feature type="region of interest" description="Disordered" evidence="3">
    <location>
        <begin position="367"/>
        <end position="989"/>
    </location>
</feature>
<feature type="compositionally biased region" description="Low complexity" evidence="3">
    <location>
        <begin position="3144"/>
        <end position="3162"/>
    </location>
</feature>
<dbReference type="InterPro" id="IPR057746">
    <property type="entry name" value="CpnT-like_N"/>
</dbReference>
<dbReference type="EMBL" id="FMHT01000003">
    <property type="protein sequence ID" value="SCL21525.1"/>
    <property type="molecule type" value="Genomic_DNA"/>
</dbReference>
<feature type="compositionally biased region" description="Gly residues" evidence="3">
    <location>
        <begin position="1502"/>
        <end position="1511"/>
    </location>
</feature>
<sequence>MGIPNPRNSLGEYAWVWDAICWVSAGEGWPSGDEDSMRELADAWREMADLLSETLAEADPAVMKILQAWGGGAGEAFGALWNQIGVDPNTGLPLVQEVAAAYAGGCDAAALEIEYAKLTVLIAVMITVIAVFVALLMAWLGGVSAGAIPGILAAGRQAVTVAMRRLIAQMGRQLLTRAGMRAALRMAGTKVGQIVTSQGFRQGMSRLGRELVEEIGEELIIDVGAQAYQMNSGERTRWDTSRTVTAGLGGAYGAVLGTGLSAAARRVAPRMPVSFSPSGLTFPGSGVVRWGSNSLAAGMQNAVVSPAASVLANGTMTGQWAMPGADAFLGGFTSGAGRSGLTAAGSATGSGLASLTNRALGAPGISVGPGAGPGAPGVGPGQGVGGANGSGSPGGGTAGNGSAGGGSAGNGSAGGGTAGGSAGGGSAGGGSTAGGGTSGSGSSSGSGSTSGSGSGTGSGSGSTTGSDTGAAGTSGSGTDTGQTSAPDTGSGSISLAPPTAEAPAPTADTATADTAPSTADAVPAGNAPTDATTQAGVTAPADAGTPQGVVTPTGDTGQAAPPTGAADAGQSTSSPVTSDQPTTASEAGPSTGDTTVTGPGDPAGSGPAEAAQAGPVDAATADSDTVASGGATAADPTSVSVDPTRLETVGARSGEAAVPGPTLGDGRGQDRAAGPAADAPPGAGPAAPASTPTTPSSADTDSLAADGSPAFLPGPPATAVPNQFGAVPAGPATATPAGPATATPGNPATAVPTAAGPPATPATPTPTTAPAPGTTAQPGTTTSHPGTSTNPNPGAGTQAPSNRTAPTPGVNPSAVNSAGSISLTPAAGPSTAQPAADGRQPTGDQTSRSDTGPDAAPVRPDGQVPQQPVPAGVPTETAGVRPADVAPDATPAGTPPAPADAPTDLGTSGTPQADTDAVPAPRSPVDGPVVVPVPASTGTTPTNSGAAAPTPGAVDPSTLTRSTGPTGRGTHSWHLDTTTAPGDPAGPDAEQAMIEASRTLAETVRQAVKATTVSRGKQPGTAGALLMPDGDITTHTSMTPDKGTTPRTDPVVHRVAKEALARTEAALKEAEVNPGGGHGKCAEVALVSDQLYRLEQQWRVQGEPGTFEQFALAAFQNSKITTHQIATARSGDVTYELGHYRPPCRSCAHFLPQFGIEPVVDTDRTVEAYQPPVPGVVGNGQPLSDTRPYGQPQGVVPPSQADQQALQDAVPRDPATGRPLVHPDPRVGAWAGLVNDGGPTVQGRSNNCADVGLSFLSTWFGRPEVAAPVADPSLPEFDSTDRQERAVQSEYRHRGTGTTGLDAVAEALRQAGPGAAAIIITSWAGENGRAHTWNAVNHNGTIVWVDGQNRLVSDVPVHSDRVAEVWSIVLDAAGDPVVPATVPADTGTTSQQTVPLPPASTAPVDQDATNPDHRDGAATRLPGPPGFDPAAPRRPDAAGVPVPPDVPPRQSGSARQPDRAGPRPGVDPGGDLGPGRPGVDVSAVRGDGGPLHRPGPSPDQGGRPGDGGAGVDGVRDGAAADGGRVDGDLPPGELSADPTDTDGAFDDSADGDGRLPDVRGWPLPDTRRIGPGELAPLEDIAYQQDVEASLRTADGYAYLADPSTHPYGRLINDGGPDRQGRSNNCLDCSLAALSSFYGDPQVSLPRWPDRLPDGSIDRVTGEQGGIGRAAAWIGGEWTGGPAGLPGEPAARAAAVADRYADLYRQVAEAGPGSSALLVAEWLAVDEDTGDPVFDPESGDVVSDGAHAFVIVFPPDADQPVWWDPQRGVATSEPPTPYVRLTHSLWAMMMSTGGADHDQGRGAGADHTTGADPKSDRSSGVRVRLAGQGEALGAGTGLGDARGPGELHHRPDGSGHGPLQPATDPDHRGVQPGPPGGPDQGSPGVADGGSHGLTDPVPFTSAAASYGMPETRNLGPGELAPLEDGAYQQDVEASLRTPEGYAYLADPSTHPYGRLINDGGPGQQGRSNNCLDCSLAALSSFYGDPQVSLPRWPDVRADGTVETEVGEQGGLDRARAWIDGDWAGGRAGLPSNPDEHAAAVADQYAQLHRAVLDGGPGSAALVVAEWLAVDDATGELVLDADGGVTVGGAHAFVLVYPVGADGPVWWDPQHGTTSVEMPAAYVEGTYALWSMMVPTGGGTHDGGRGTGTDHPTARDAQPGPAGGVRVRLGGEGGTLGTGAGRGDARGPGQLHHRPDGDRDGALQPAAATDPAAVRGGPATGPLHGPAGVAPGGTDSLTAAPITASAVPGTDFHGQGRRTAEPDAVLAAAQAAMPSVAPLAGVRSVVAAPDGSYRVTRADGTGFDLRVDSGPVADGAVASSVFDSDGTAVVTVSDRAADRVVERALAHEVAELAALGQPTTGAAAVVAPLSPADVAELVTAGHQARTADRWSRAAARRELAAVVDRLGLRAGMLGAEQRAAALPAEVREVLADASSGRSARSVDRARLRADRRAAEAGRPTGLPRMRTYLVTHFTVNSMLAALAVKLTLDFGGRPELALMLGAGGLAGAVATGPAKWLAKRAGLAAEDRRARHDARQDARVAAEADADTGTALAAPAAEATAAAREAGDAVTGLGDRIAAVQEQLSSQERRHRLMGRPHRFPPTGDPSPAAPVPGTPTTPARPGPAGLTPHEQGRLAELRSLAARHGSAAPWARPRAGREIRALLDALGLRQGTPGAEQRRDLLPADVRSVADRFGDSRTAAVRDRLRVVADRRPAEGERPGKVAPWWMSVAENAPHLLTAGTIAAVGDLLNELRLGWFGIAGALATAATGMAVDPVIARREAAAKDARDAWDVANPAIPADALLAQAAAAVGDPVAAVSDRAAEATRRTADLEQRVADLDRRLAESRRRTGLTESFRRLIFGDPVWAGLPASGGNPSTSTATTPTASTGTGAGADPATPTPARRGDPRDTAALQRLGALAARHATAGPLARPALARQVRALVDQLGLLADTPGAAQRRELLPADLRPVVERFGQPGPPARVGRFLSRPPADATDSSERPGNVPGVGVYAVEQVPGPLVQAGATVAVARAVQVAAGVGPMNMLAGGLAGPLRDLLLKRLESRVKDDRRAWDLARPNPATAPTARVDALADPAVAAVTDAARQLDAVAGRLDGLHATIDRLADPQAATRAPGPVNPASPIPASTGPGSARPATDPSTAATAPAASTPQPPSRADSWELQTAAHHVRTADPVALPSALRELHAVIDRLGLRDGMLGAADRVAQLPPEARQVVTEYGGDRAGRARQLHTLRAERRAADGTRPPGLPRLRTYLLSSLLTGGTAGAAATAAAIAVASPLAPVIPVAALVAAPVVGVAKWHAKRAGLAVDDRRTRFDARSDARAAADQVDQVVDRLAGPVADLERAADRLARGLDAAGTATDGLADRLADAHRRTGLLSRLLGSDRPGRADPTPAGPDPTSAGPDPEPDTGRITAAAVPHSGFHGLGRPDADPSAVQDVARAALPQVAPYAGVDAVVAVGPDLFEVRTAGLLPLRVQLTTGPLTDGVVAQSTRNPDGSFTVTVSDRAVDAVVARALAHEIAELAALHEAGQALVGTLDPGNVGGLVDPAGLTAHDRGRMAEIRLLADEYATADAATRVAVRAEIDALADHLGLRVGDPDARARWAVLPRDVLNHLMRLSVPVVTPETVSRVLAGGPDLTEVQRFRMYDYRARLAPDLQVPGRAELDARLRELAARAEDAQASMPRMPAFAGQVIGLPADRLARIREVDPALADRLAAEGVYVDLTGRYDLRPYLAPGHPEIDLGAARPEFDLTTEAGRQAHLFEDRHRARAALRAVRGADQAAALLVDHDLHYQGDGRWMGLAPDVLTEALRGFTPDPTPSATPETVPTQPSPGETRVVADRVTLPAAGPGTPRIGYGQPLDADTGQPPPLFDGPPKPGDVQQGMLGDCGMIAVIRAVAGQLPDTVSGMFQPNPDGTVDVLLHETTLPGRTVTPTGRQLRVTVHPDVPLHPNSGGRSAYADQSTVGVAWASLLEKAVAALDRTWSPQRHDQWQRQWSQRPDTPAGQAAPMGYARLNAGSSRLVQAELLSQLTGLPTAVSDIDPTPGREAAVAAHLAELLAAGSPVITGTRPASGYAGKPGYGLVPGHAYVVESVRDGEVQLRNPWNSNHPAPMPVADFVALTNSTYAHVELARTALPELPGAGLSDAGRPAADPTAVLDAARAALPTLAEAVGADGIFRVTADTVEVRVAGREPLRVTVAAGPLAAGTVAGTVRNLDGTFTLTLSDRAADTVVDRALAHEVAELVARHADGDARVGLFDAQTDGPIDPAGLSARDRGRLAELRMLARRYADADPADRLAVRAEIDALADHLGLRSGIPDAHARWAVLPADAAAHLMRLSTPRLTPEALDQVLRGGPDQHLVDRFRQIDHRGRLAPDLRTLTQAEVDTRLRELAVEGEQAQTGLPRMPACAGQVVALPPALQDWLRQVDPQLADRVAAQGVYVDLTGRFDLRPYTLDGAPEISVDASQPAYDLRTEHGRQALLAEDRARAVTTLRTRYGANPAAMAVLTTHDFHYLADARVMALVPDALTRALHAMVPGAPPLDVEVTSTVTDGQIAVVADRVTLPDTDPKRRIEYGQPLVAETGQPAPVLDGVPRREQVQQGSLGDCGMLATMGAVAAHRPDLIARLFHPNPDGTVDVLLHESTPAGDTTRPTGRRLRVTVHPDVPVHAGSTWTAYADQTAQGVAWVSLLEKAVAAIDRTWTGQRHEQWQRQWAGWHSPSDPHRAAPLGYARLGVGSTPDMQAELLTQLTGLPSRTTWFDTTVDAQQAQARLTALLAAGSPVITATRAQDQYPAHLRTKLPYDLVTGHAYEVVAVRNGEVLLHNPWGSQHPPAIPVQEFLALTSGSYAHLDLPPTPPPVPDAHSVPPVPPLPPGPPAPPSPDRRGPETDRPQHTLGRTDLDEERSTVGYLALLATDGTVVGLAVVETSTRGQRSARWTVDGAVPTGGSLPVDRPEAERIAREVLGFALPGEPALRDMLDG</sequence>
<feature type="compositionally biased region" description="Low complexity" evidence="3">
    <location>
        <begin position="2870"/>
        <end position="2900"/>
    </location>
</feature>
<feature type="compositionally biased region" description="Low complexity" evidence="3">
    <location>
        <begin position="463"/>
        <end position="485"/>
    </location>
</feature>
<dbReference type="RefSeq" id="WP_091080613.1">
    <property type="nucleotide sequence ID" value="NZ_FMHT01000003.1"/>
</dbReference>
<name>A0A1C6RWH3_9ACTN</name>
<feature type="coiled-coil region" evidence="2">
    <location>
        <begin position="2813"/>
        <end position="2847"/>
    </location>
</feature>
<feature type="active site" evidence="1">
    <location>
        <position position="4819"/>
    </location>
</feature>
<keyword evidence="4" id="KW-1133">Transmembrane helix</keyword>
<evidence type="ECO:0000256" key="4">
    <source>
        <dbReference type="SAM" id="Phobius"/>
    </source>
</evidence>
<feature type="region of interest" description="Disordered" evidence="3">
    <location>
        <begin position="2136"/>
        <end position="2237"/>
    </location>
</feature>
<feature type="compositionally biased region" description="Acidic residues" evidence="3">
    <location>
        <begin position="1539"/>
        <end position="1550"/>
    </location>
</feature>
<feature type="region of interest" description="Disordered" evidence="3">
    <location>
        <begin position="4862"/>
        <end position="4913"/>
    </location>
</feature>
<evidence type="ECO:0000313" key="6">
    <source>
        <dbReference type="EMBL" id="SCL21525.1"/>
    </source>
</evidence>
<feature type="region of interest" description="Disordered" evidence="3">
    <location>
        <begin position="4000"/>
        <end position="4019"/>
    </location>
</feature>
<dbReference type="STRING" id="145857.GA0070616_2323"/>
<feature type="compositionally biased region" description="Low complexity" evidence="3">
    <location>
        <begin position="496"/>
        <end position="524"/>
    </location>
</feature>
<organism evidence="6 7">
    <name type="scientific">Micromonospora nigra</name>
    <dbReference type="NCBI Taxonomy" id="145857"/>
    <lineage>
        <taxon>Bacteria</taxon>
        <taxon>Bacillati</taxon>
        <taxon>Actinomycetota</taxon>
        <taxon>Actinomycetes</taxon>
        <taxon>Micromonosporales</taxon>
        <taxon>Micromonosporaceae</taxon>
        <taxon>Micromonospora</taxon>
    </lineage>
</organism>
<feature type="domain" description="Calpain catalytic" evidence="5">
    <location>
        <begin position="4584"/>
        <end position="4838"/>
    </location>
</feature>
<dbReference type="Pfam" id="PF25547">
    <property type="entry name" value="WXG100_2"/>
    <property type="match status" value="1"/>
</dbReference>
<feature type="active site" evidence="1">
    <location>
        <position position="4114"/>
    </location>
</feature>
<dbReference type="InterPro" id="IPR028908">
    <property type="entry name" value="Tox-PL_dom"/>
</dbReference>
<accession>A0A1C6RWH3</accession>
<proteinExistence type="predicted"/>
<feature type="compositionally biased region" description="Low complexity" evidence="3">
    <location>
        <begin position="857"/>
        <end position="874"/>
    </location>
</feature>
<feature type="compositionally biased region" description="Basic and acidic residues" evidence="3">
    <location>
        <begin position="4892"/>
        <end position="4913"/>
    </location>
</feature>
<feature type="compositionally biased region" description="Gly residues" evidence="3">
    <location>
        <begin position="1467"/>
        <end position="1476"/>
    </location>
</feature>
<keyword evidence="4" id="KW-0472">Membrane</keyword>
<feature type="transmembrane region" description="Helical" evidence="4">
    <location>
        <begin position="118"/>
        <end position="140"/>
    </location>
</feature>
<feature type="region of interest" description="Disordered" evidence="3">
    <location>
        <begin position="1010"/>
        <end position="1030"/>
    </location>
</feature>
<feature type="compositionally biased region" description="Low complexity" evidence="3">
    <location>
        <begin position="923"/>
        <end position="934"/>
    </location>
</feature>
<feature type="region of interest" description="Disordered" evidence="3">
    <location>
        <begin position="3119"/>
        <end position="3170"/>
    </location>
</feature>
<feature type="compositionally biased region" description="Low complexity" evidence="3">
    <location>
        <begin position="882"/>
        <end position="892"/>
    </location>
</feature>
<dbReference type="GO" id="GO:0004198">
    <property type="term" value="F:calcium-dependent cysteine-type endopeptidase activity"/>
    <property type="evidence" value="ECO:0007669"/>
    <property type="project" value="InterPro"/>
</dbReference>
<feature type="compositionally biased region" description="Low complexity" evidence="3">
    <location>
        <begin position="725"/>
        <end position="757"/>
    </location>
</feature>
<feature type="compositionally biased region" description="Gly residues" evidence="3">
    <location>
        <begin position="1829"/>
        <end position="1841"/>
    </location>
</feature>
<dbReference type="SUPFAM" id="SSF54001">
    <property type="entry name" value="Cysteine proteinases"/>
    <property type="match status" value="2"/>
</dbReference>
<feature type="compositionally biased region" description="Polar residues" evidence="3">
    <location>
        <begin position="569"/>
        <end position="585"/>
    </location>
</feature>
<keyword evidence="1" id="KW-0788">Thiol protease</keyword>
<feature type="active site" evidence="1">
    <location>
        <position position="4098"/>
    </location>
</feature>
<evidence type="ECO:0000256" key="1">
    <source>
        <dbReference type="PROSITE-ProRule" id="PRU00239"/>
    </source>
</evidence>
<feature type="region of interest" description="Disordered" evidence="3">
    <location>
        <begin position="2971"/>
        <end position="2999"/>
    </location>
</feature>
<feature type="compositionally biased region" description="Low complexity" evidence="3">
    <location>
        <begin position="616"/>
        <end position="628"/>
    </location>
</feature>
<dbReference type="Pfam" id="PF14431">
    <property type="entry name" value="YwqJ-deaminase"/>
    <property type="match status" value="1"/>
</dbReference>
<dbReference type="PROSITE" id="PS50203">
    <property type="entry name" value="CALPAIN_CAT"/>
    <property type="match status" value="2"/>
</dbReference>
<gene>
    <name evidence="6" type="ORF">GA0070616_2323</name>
</gene>
<keyword evidence="7" id="KW-1185">Reference proteome</keyword>
<feature type="compositionally biased region" description="Pro residues" evidence="3">
    <location>
        <begin position="758"/>
        <end position="769"/>
    </location>
</feature>
<feature type="active site" evidence="1">
    <location>
        <position position="4835"/>
    </location>
</feature>
<feature type="compositionally biased region" description="Polar residues" evidence="3">
    <location>
        <begin position="813"/>
        <end position="823"/>
    </location>
</feature>
<dbReference type="Proteomes" id="UP000199699">
    <property type="component" value="Unassembled WGS sequence"/>
</dbReference>
<feature type="compositionally biased region" description="Low complexity" evidence="3">
    <location>
        <begin position="672"/>
        <end position="707"/>
    </location>
</feature>
<feature type="active site" evidence="1">
    <location>
        <position position="4618"/>
    </location>
</feature>
<feature type="compositionally biased region" description="Low complexity" evidence="3">
    <location>
        <begin position="2200"/>
        <end position="2211"/>
    </location>
</feature>
<feature type="compositionally biased region" description="Basic and acidic residues" evidence="3">
    <location>
        <begin position="1842"/>
        <end position="1852"/>
    </location>
</feature>
<keyword evidence="2" id="KW-0175">Coiled coil</keyword>
<feature type="compositionally biased region" description="Pro residues" evidence="3">
    <location>
        <begin position="2601"/>
        <end position="2620"/>
    </location>
</feature>
<dbReference type="Pfam" id="PF15644">
    <property type="entry name" value="Gln_amidase"/>
    <property type="match status" value="3"/>
</dbReference>
<feature type="compositionally biased region" description="Gly residues" evidence="3">
    <location>
        <begin position="367"/>
        <end position="462"/>
    </location>
</feature>
<feature type="region of interest" description="Disordered" evidence="3">
    <location>
        <begin position="1380"/>
        <end position="1569"/>
    </location>
</feature>
<dbReference type="InterPro" id="IPR038765">
    <property type="entry name" value="Papain-like_cys_pep_sf"/>
</dbReference>
<feature type="compositionally biased region" description="Polar residues" evidence="3">
    <location>
        <begin position="3831"/>
        <end position="3844"/>
    </location>
</feature>
<evidence type="ECO:0000313" key="7">
    <source>
        <dbReference type="Proteomes" id="UP000199699"/>
    </source>
</evidence>
<feature type="region of interest" description="Disordered" evidence="3">
    <location>
        <begin position="3390"/>
        <end position="3423"/>
    </location>
</feature>
<feature type="region of interest" description="Disordered" evidence="3">
    <location>
        <begin position="2869"/>
        <end position="2906"/>
    </location>
</feature>
<feature type="compositionally biased region" description="Polar residues" evidence="3">
    <location>
        <begin position="936"/>
        <end position="945"/>
    </location>
</feature>
<feature type="active site" evidence="1">
    <location>
        <position position="3900"/>
    </location>
</feature>
<feature type="compositionally biased region" description="Gly residues" evidence="3">
    <location>
        <begin position="2168"/>
        <end position="2180"/>
    </location>
</feature>
<dbReference type="InterPro" id="IPR025968">
    <property type="entry name" value="YwqJ_deaminase"/>
</dbReference>
<feature type="region of interest" description="Disordered" evidence="3">
    <location>
        <begin position="2592"/>
        <end position="2628"/>
    </location>
</feature>
<dbReference type="OrthoDB" id="4554584at2"/>
<evidence type="ECO:0000256" key="3">
    <source>
        <dbReference type="SAM" id="MobiDB-lite"/>
    </source>
</evidence>
<reference evidence="6 7" key="1">
    <citation type="submission" date="2016-06" db="EMBL/GenBank/DDBJ databases">
        <authorList>
            <person name="Kjaerup R.B."/>
            <person name="Dalgaard T.S."/>
            <person name="Juul-Madsen H.R."/>
        </authorList>
    </citation>
    <scope>NUCLEOTIDE SEQUENCE [LARGE SCALE GENOMIC DNA]</scope>
    <source>
        <strain evidence="6 7">DSM 43818</strain>
    </source>
</reference>
<feature type="compositionally biased region" description="Pro residues" evidence="3">
    <location>
        <begin position="4864"/>
        <end position="4891"/>
    </location>
</feature>
<dbReference type="GO" id="GO:0006508">
    <property type="term" value="P:proteolysis"/>
    <property type="evidence" value="ECO:0007669"/>
    <property type="project" value="UniProtKB-KW"/>
</dbReference>
<evidence type="ECO:0000256" key="2">
    <source>
        <dbReference type="SAM" id="Coils"/>
    </source>
</evidence>
<feature type="domain" description="Calpain catalytic" evidence="5">
    <location>
        <begin position="3825"/>
        <end position="4116"/>
    </location>
</feature>
<feature type="region of interest" description="Disordered" evidence="3">
    <location>
        <begin position="3826"/>
        <end position="3846"/>
    </location>
</feature>
<feature type="region of interest" description="Disordered" evidence="3">
    <location>
        <begin position="1791"/>
        <end position="1920"/>
    </location>
</feature>
<dbReference type="InterPro" id="IPR001300">
    <property type="entry name" value="Peptidase_C2_calpain_cat"/>
</dbReference>
<protein>
    <submittedName>
        <fullName evidence="6">Calpain family cysteine protease</fullName>
    </submittedName>
</protein>
<keyword evidence="4" id="KW-0812">Transmembrane</keyword>